<dbReference type="InterPro" id="IPR013766">
    <property type="entry name" value="Thioredoxin_domain"/>
</dbReference>
<accession>A0A1H9XMR2</accession>
<dbReference type="STRING" id="155974.SAMN04487818_11765"/>
<dbReference type="SUPFAM" id="SSF52833">
    <property type="entry name" value="Thioredoxin-like"/>
    <property type="match status" value="1"/>
</dbReference>
<evidence type="ECO:0000256" key="8">
    <source>
        <dbReference type="PIRSR" id="PIRSR000077-1"/>
    </source>
</evidence>
<dbReference type="Pfam" id="PF00085">
    <property type="entry name" value="Thioredoxin"/>
    <property type="match status" value="1"/>
</dbReference>
<keyword evidence="4 9" id="KW-1015">Disulfide bond</keyword>
<proteinExistence type="inferred from homology"/>
<protein>
    <recommendedName>
        <fullName evidence="6 7">Thioredoxin</fullName>
    </recommendedName>
</protein>
<dbReference type="RefSeq" id="WP_245782759.1">
    <property type="nucleotide sequence ID" value="NZ_FOGI01000017.1"/>
</dbReference>
<dbReference type="Proteomes" id="UP000199051">
    <property type="component" value="Unassembled WGS sequence"/>
</dbReference>
<sequence>MITATETTFADTVLTADGPVLVDFWAQWCPPCHMIVPVLEQVAEERPITVVKLNSDENPGVARDYQVMSLPTLILFVDGKPVATWVGARSKSRLLEELDKALTPAA</sequence>
<dbReference type="Gene3D" id="3.40.30.10">
    <property type="entry name" value="Glutaredoxin"/>
    <property type="match status" value="1"/>
</dbReference>
<keyword evidence="12" id="KW-1185">Reference proteome</keyword>
<dbReference type="InterPro" id="IPR005746">
    <property type="entry name" value="Thioredoxin"/>
</dbReference>
<dbReference type="GO" id="GO:0015035">
    <property type="term" value="F:protein-disulfide reductase activity"/>
    <property type="evidence" value="ECO:0007669"/>
    <property type="project" value="UniProtKB-UniRule"/>
</dbReference>
<evidence type="ECO:0000256" key="6">
    <source>
        <dbReference type="NCBIfam" id="TIGR01068"/>
    </source>
</evidence>
<dbReference type="AlphaFoldDB" id="A0A1H9XMR2"/>
<dbReference type="GO" id="GO:0005829">
    <property type="term" value="C:cytosol"/>
    <property type="evidence" value="ECO:0007669"/>
    <property type="project" value="TreeGrafter"/>
</dbReference>
<dbReference type="InterPro" id="IPR036249">
    <property type="entry name" value="Thioredoxin-like_sf"/>
</dbReference>
<comment type="similarity">
    <text evidence="1 7">Belongs to the thioredoxin family.</text>
</comment>
<keyword evidence="3" id="KW-0249">Electron transport</keyword>
<dbReference type="PIRSF" id="PIRSF000077">
    <property type="entry name" value="Thioredoxin"/>
    <property type="match status" value="1"/>
</dbReference>
<evidence type="ECO:0000256" key="9">
    <source>
        <dbReference type="PIRSR" id="PIRSR000077-4"/>
    </source>
</evidence>
<evidence type="ECO:0000256" key="5">
    <source>
        <dbReference type="ARBA" id="ARBA00023284"/>
    </source>
</evidence>
<dbReference type="PROSITE" id="PS00194">
    <property type="entry name" value="THIOREDOXIN_1"/>
    <property type="match status" value="1"/>
</dbReference>
<dbReference type="CDD" id="cd02947">
    <property type="entry name" value="TRX_family"/>
    <property type="match status" value="1"/>
</dbReference>
<evidence type="ECO:0000313" key="12">
    <source>
        <dbReference type="Proteomes" id="UP000199051"/>
    </source>
</evidence>
<feature type="domain" description="Thioredoxin" evidence="10">
    <location>
        <begin position="1"/>
        <end position="103"/>
    </location>
</feature>
<keyword evidence="5 9" id="KW-0676">Redox-active center</keyword>
<dbReference type="PANTHER" id="PTHR45663:SF11">
    <property type="entry name" value="GEO12009P1"/>
    <property type="match status" value="1"/>
</dbReference>
<feature type="active site" description="Nucleophile" evidence="8">
    <location>
        <position position="32"/>
    </location>
</feature>
<evidence type="ECO:0000256" key="1">
    <source>
        <dbReference type="ARBA" id="ARBA00008987"/>
    </source>
</evidence>
<gene>
    <name evidence="11" type="ORF">SAMN04487818_11765</name>
</gene>
<keyword evidence="2" id="KW-0813">Transport</keyword>
<dbReference type="FunFam" id="3.40.30.10:FF:000001">
    <property type="entry name" value="Thioredoxin"/>
    <property type="match status" value="1"/>
</dbReference>
<dbReference type="PANTHER" id="PTHR45663">
    <property type="entry name" value="GEO12009P1"/>
    <property type="match status" value="1"/>
</dbReference>
<evidence type="ECO:0000256" key="2">
    <source>
        <dbReference type="ARBA" id="ARBA00022448"/>
    </source>
</evidence>
<dbReference type="InterPro" id="IPR017937">
    <property type="entry name" value="Thioredoxin_CS"/>
</dbReference>
<dbReference type="PROSITE" id="PS51352">
    <property type="entry name" value="THIOREDOXIN_2"/>
    <property type="match status" value="1"/>
</dbReference>
<evidence type="ECO:0000313" key="11">
    <source>
        <dbReference type="EMBL" id="SES47414.1"/>
    </source>
</evidence>
<evidence type="ECO:0000256" key="4">
    <source>
        <dbReference type="ARBA" id="ARBA00023157"/>
    </source>
</evidence>
<feature type="active site" description="Nucleophile" evidence="8">
    <location>
        <position position="29"/>
    </location>
</feature>
<feature type="site" description="Contributes to redox potential value" evidence="8">
    <location>
        <position position="31"/>
    </location>
</feature>
<feature type="site" description="Deprotonates C-terminal active site Cys" evidence="8">
    <location>
        <position position="23"/>
    </location>
</feature>
<evidence type="ECO:0000256" key="7">
    <source>
        <dbReference type="PIRNR" id="PIRNR000077"/>
    </source>
</evidence>
<dbReference type="GO" id="GO:0045454">
    <property type="term" value="P:cell redox homeostasis"/>
    <property type="evidence" value="ECO:0007669"/>
    <property type="project" value="TreeGrafter"/>
</dbReference>
<reference evidence="12" key="1">
    <citation type="submission" date="2016-10" db="EMBL/GenBank/DDBJ databases">
        <authorList>
            <person name="Varghese N."/>
            <person name="Submissions S."/>
        </authorList>
    </citation>
    <scope>NUCLEOTIDE SEQUENCE [LARGE SCALE GENOMIC DNA]</scope>
    <source>
        <strain evidence="12">DSM 44260</strain>
    </source>
</reference>
<organism evidence="11 12">
    <name type="scientific">Actinokineospora terrae</name>
    <dbReference type="NCBI Taxonomy" id="155974"/>
    <lineage>
        <taxon>Bacteria</taxon>
        <taxon>Bacillati</taxon>
        <taxon>Actinomycetota</taxon>
        <taxon>Actinomycetes</taxon>
        <taxon>Pseudonocardiales</taxon>
        <taxon>Pseudonocardiaceae</taxon>
        <taxon>Actinokineospora</taxon>
    </lineage>
</organism>
<feature type="site" description="Contributes to redox potential value" evidence="8">
    <location>
        <position position="30"/>
    </location>
</feature>
<name>A0A1H9XMR2_9PSEU</name>
<dbReference type="NCBIfam" id="TIGR01068">
    <property type="entry name" value="thioredoxin"/>
    <property type="match status" value="1"/>
</dbReference>
<feature type="disulfide bond" description="Redox-active" evidence="9">
    <location>
        <begin position="29"/>
        <end position="32"/>
    </location>
</feature>
<evidence type="ECO:0000256" key="3">
    <source>
        <dbReference type="ARBA" id="ARBA00022982"/>
    </source>
</evidence>
<dbReference type="PRINTS" id="PR00421">
    <property type="entry name" value="THIOREDOXIN"/>
</dbReference>
<evidence type="ECO:0000259" key="10">
    <source>
        <dbReference type="PROSITE" id="PS51352"/>
    </source>
</evidence>
<dbReference type="EMBL" id="FOGI01000017">
    <property type="protein sequence ID" value="SES47414.1"/>
    <property type="molecule type" value="Genomic_DNA"/>
</dbReference>